<proteinExistence type="predicted"/>
<accession>A0ABD0PP84</accession>
<dbReference type="AlphaFoldDB" id="A0ABD0PP84"/>
<name>A0ABD0PP84_CIRMR</name>
<comment type="caution">
    <text evidence="2">The sequence shown here is derived from an EMBL/GenBank/DDBJ whole genome shotgun (WGS) entry which is preliminary data.</text>
</comment>
<dbReference type="EMBL" id="JAMKFB020000014">
    <property type="protein sequence ID" value="KAL0175858.1"/>
    <property type="molecule type" value="Genomic_DNA"/>
</dbReference>
<evidence type="ECO:0000313" key="3">
    <source>
        <dbReference type="Proteomes" id="UP001529510"/>
    </source>
</evidence>
<evidence type="ECO:0000313" key="2">
    <source>
        <dbReference type="EMBL" id="KAL0175858.1"/>
    </source>
</evidence>
<sequence>TGDPVVANPSMEYGNPALQPGPISRGREMVRAGNELPEAPGLPAGQLSDS</sequence>
<protein>
    <submittedName>
        <fullName evidence="2">Uncharacterized protein</fullName>
    </submittedName>
</protein>
<evidence type="ECO:0000256" key="1">
    <source>
        <dbReference type="SAM" id="MobiDB-lite"/>
    </source>
</evidence>
<feature type="non-terminal residue" evidence="2">
    <location>
        <position position="50"/>
    </location>
</feature>
<feature type="non-terminal residue" evidence="2">
    <location>
        <position position="1"/>
    </location>
</feature>
<organism evidence="2 3">
    <name type="scientific">Cirrhinus mrigala</name>
    <name type="common">Mrigala</name>
    <dbReference type="NCBI Taxonomy" id="683832"/>
    <lineage>
        <taxon>Eukaryota</taxon>
        <taxon>Metazoa</taxon>
        <taxon>Chordata</taxon>
        <taxon>Craniata</taxon>
        <taxon>Vertebrata</taxon>
        <taxon>Euteleostomi</taxon>
        <taxon>Actinopterygii</taxon>
        <taxon>Neopterygii</taxon>
        <taxon>Teleostei</taxon>
        <taxon>Ostariophysi</taxon>
        <taxon>Cypriniformes</taxon>
        <taxon>Cyprinidae</taxon>
        <taxon>Labeoninae</taxon>
        <taxon>Labeonini</taxon>
        <taxon>Cirrhinus</taxon>
    </lineage>
</organism>
<feature type="region of interest" description="Disordered" evidence="1">
    <location>
        <begin position="1"/>
        <end position="50"/>
    </location>
</feature>
<reference evidence="2 3" key="1">
    <citation type="submission" date="2024-05" db="EMBL/GenBank/DDBJ databases">
        <title>Genome sequencing and assembly of Indian major carp, Cirrhinus mrigala (Hamilton, 1822).</title>
        <authorList>
            <person name="Mohindra V."/>
            <person name="Chowdhury L.M."/>
            <person name="Lal K."/>
            <person name="Jena J.K."/>
        </authorList>
    </citation>
    <scope>NUCLEOTIDE SEQUENCE [LARGE SCALE GENOMIC DNA]</scope>
    <source>
        <strain evidence="2">CM1030</strain>
        <tissue evidence="2">Blood</tissue>
    </source>
</reference>
<keyword evidence="3" id="KW-1185">Reference proteome</keyword>
<gene>
    <name evidence="2" type="ORF">M9458_028188</name>
</gene>
<dbReference type="Proteomes" id="UP001529510">
    <property type="component" value="Unassembled WGS sequence"/>
</dbReference>